<feature type="transmembrane region" description="Helical" evidence="1">
    <location>
        <begin position="116"/>
        <end position="136"/>
    </location>
</feature>
<keyword evidence="1" id="KW-1133">Transmembrane helix</keyword>
<comment type="caution">
    <text evidence="2">The sequence shown here is derived from an EMBL/GenBank/DDBJ whole genome shotgun (WGS) entry which is preliminary data.</text>
</comment>
<dbReference type="RefSeq" id="WP_207141375.1">
    <property type="nucleotide sequence ID" value="NZ_JAEKJZ010000002.1"/>
</dbReference>
<sequence length="162" mass="17533">MQQFHSRRWLRRHRLRFLTMVVASPAGYLVALCVAATQMSEDDIWFIALLGGFSGAVAGLLLSGLFGHPGRKGWLLSVAASLLSPSLGGAVVGSVFSPGGGTVLGAVMPLMTFTRFSSFSLWLACLVTVHLSIRYLRLRFPAGDDLAIKPEHLSERQLSAFD</sequence>
<gene>
    <name evidence="2" type="ORF">JF539_14495</name>
</gene>
<feature type="transmembrane region" description="Helical" evidence="1">
    <location>
        <begin position="44"/>
        <end position="67"/>
    </location>
</feature>
<keyword evidence="1" id="KW-0812">Transmembrane</keyword>
<dbReference type="Proteomes" id="UP000664096">
    <property type="component" value="Unassembled WGS sequence"/>
</dbReference>
<dbReference type="AlphaFoldDB" id="A0A939EEA7"/>
<evidence type="ECO:0000313" key="2">
    <source>
        <dbReference type="EMBL" id="MBN9671555.1"/>
    </source>
</evidence>
<proteinExistence type="predicted"/>
<feature type="transmembrane region" description="Helical" evidence="1">
    <location>
        <begin position="74"/>
        <end position="96"/>
    </location>
</feature>
<evidence type="ECO:0000256" key="1">
    <source>
        <dbReference type="SAM" id="Phobius"/>
    </source>
</evidence>
<dbReference type="EMBL" id="JAEKJZ010000002">
    <property type="protein sequence ID" value="MBN9671555.1"/>
    <property type="molecule type" value="Genomic_DNA"/>
</dbReference>
<protein>
    <submittedName>
        <fullName evidence="2">Uncharacterized protein</fullName>
    </submittedName>
</protein>
<evidence type="ECO:0000313" key="3">
    <source>
        <dbReference type="Proteomes" id="UP000664096"/>
    </source>
</evidence>
<reference evidence="2" key="1">
    <citation type="submission" date="2020-12" db="EMBL/GenBank/DDBJ databases">
        <title>Oil enriched cultivation method for isolating marine PHA-producing bacteria.</title>
        <authorList>
            <person name="Zheng W."/>
            <person name="Yu S."/>
            <person name="Huang Y."/>
        </authorList>
    </citation>
    <scope>NUCLEOTIDE SEQUENCE</scope>
    <source>
        <strain evidence="2">SY-2-12</strain>
    </source>
</reference>
<keyword evidence="1" id="KW-0472">Membrane</keyword>
<accession>A0A939EEA7</accession>
<organism evidence="2 3">
    <name type="scientific">Roseibium aggregatum</name>
    <dbReference type="NCBI Taxonomy" id="187304"/>
    <lineage>
        <taxon>Bacteria</taxon>
        <taxon>Pseudomonadati</taxon>
        <taxon>Pseudomonadota</taxon>
        <taxon>Alphaproteobacteria</taxon>
        <taxon>Hyphomicrobiales</taxon>
        <taxon>Stappiaceae</taxon>
        <taxon>Roseibium</taxon>
    </lineage>
</organism>
<feature type="transmembrane region" description="Helical" evidence="1">
    <location>
        <begin position="17"/>
        <end position="38"/>
    </location>
</feature>
<name>A0A939EEA7_9HYPH</name>